<sequence>MKIPRKEYITLEYLTDDDGQNEKDIIIAPPEMAEASIEEEGNYNVLNNYYNDILPNKTVGKVKVHVKWFPLFQNAEERGFISLRYRIEKYNTKIGGVDLCDNLVSNYRIRVRGKNGGGNIY</sequence>
<dbReference type="OrthoDB" id="6470495at2759"/>
<name>A0A8X6IC96_NEPPI</name>
<protein>
    <submittedName>
        <fullName evidence="1">Uncharacterized protein</fullName>
    </submittedName>
</protein>
<gene>
    <name evidence="1" type="ORF">NPIL_533381</name>
</gene>
<evidence type="ECO:0000313" key="2">
    <source>
        <dbReference type="Proteomes" id="UP000887013"/>
    </source>
</evidence>
<dbReference type="EMBL" id="BMAW01089469">
    <property type="protein sequence ID" value="GFS40057.1"/>
    <property type="molecule type" value="Genomic_DNA"/>
</dbReference>
<keyword evidence="2" id="KW-1185">Reference proteome</keyword>
<accession>A0A8X6IC96</accession>
<dbReference type="AlphaFoldDB" id="A0A8X6IC96"/>
<organism evidence="1 2">
    <name type="scientific">Nephila pilipes</name>
    <name type="common">Giant wood spider</name>
    <name type="synonym">Nephila maculata</name>
    <dbReference type="NCBI Taxonomy" id="299642"/>
    <lineage>
        <taxon>Eukaryota</taxon>
        <taxon>Metazoa</taxon>
        <taxon>Ecdysozoa</taxon>
        <taxon>Arthropoda</taxon>
        <taxon>Chelicerata</taxon>
        <taxon>Arachnida</taxon>
        <taxon>Araneae</taxon>
        <taxon>Araneomorphae</taxon>
        <taxon>Entelegynae</taxon>
        <taxon>Araneoidea</taxon>
        <taxon>Nephilidae</taxon>
        <taxon>Nephila</taxon>
    </lineage>
</organism>
<reference evidence="1" key="1">
    <citation type="submission" date="2020-08" db="EMBL/GenBank/DDBJ databases">
        <title>Multicomponent nature underlies the extraordinary mechanical properties of spider dragline silk.</title>
        <authorList>
            <person name="Kono N."/>
            <person name="Nakamura H."/>
            <person name="Mori M."/>
            <person name="Yoshida Y."/>
            <person name="Ohtoshi R."/>
            <person name="Malay A.D."/>
            <person name="Moran D.A.P."/>
            <person name="Tomita M."/>
            <person name="Numata K."/>
            <person name="Arakawa K."/>
        </authorList>
    </citation>
    <scope>NUCLEOTIDE SEQUENCE</scope>
</reference>
<comment type="caution">
    <text evidence="1">The sequence shown here is derived from an EMBL/GenBank/DDBJ whole genome shotgun (WGS) entry which is preliminary data.</text>
</comment>
<proteinExistence type="predicted"/>
<evidence type="ECO:0000313" key="1">
    <source>
        <dbReference type="EMBL" id="GFS40057.1"/>
    </source>
</evidence>
<dbReference type="Proteomes" id="UP000887013">
    <property type="component" value="Unassembled WGS sequence"/>
</dbReference>